<dbReference type="Pfam" id="PF05291">
    <property type="entry name" value="Bystin"/>
    <property type="match status" value="1"/>
</dbReference>
<dbReference type="Proteomes" id="UP000266723">
    <property type="component" value="Unassembled WGS sequence"/>
</dbReference>
<dbReference type="PANTHER" id="PTHR12821:SF0">
    <property type="entry name" value="BYSTIN"/>
    <property type="match status" value="1"/>
</dbReference>
<comment type="similarity">
    <text evidence="1">Belongs to the bystin family.</text>
</comment>
<evidence type="ECO:0000256" key="1">
    <source>
        <dbReference type="ARBA" id="ARBA00007114"/>
    </source>
</evidence>
<dbReference type="InterPro" id="IPR007955">
    <property type="entry name" value="Bystin"/>
</dbReference>
<protein>
    <recommendedName>
        <fullName evidence="4">Cyclin C-terminal domain-containing protein</fullName>
    </recommendedName>
</protein>
<gene>
    <name evidence="2" type="ORF">DY000_02015262</name>
</gene>
<proteinExistence type="inferred from homology"/>
<evidence type="ECO:0008006" key="4">
    <source>
        <dbReference type="Google" id="ProtNLM"/>
    </source>
</evidence>
<dbReference type="EMBL" id="QGKV02000759">
    <property type="protein sequence ID" value="KAF3562339.1"/>
    <property type="molecule type" value="Genomic_DNA"/>
</dbReference>
<name>A0ABQ7CUK8_BRACR</name>
<evidence type="ECO:0000313" key="2">
    <source>
        <dbReference type="EMBL" id="KAF3562339.1"/>
    </source>
</evidence>
<sequence>MSAFSQQSLYEVEEVLDDDVDVFEIQLDYKDMACSEKEENLLLDALLSQGRGFNSRTCLGCITTSTNQLEDKDVAATGSACVSETNYYPKHEKMPKALNHVINETGKLGNAALVCLAEMEFLSTRSYFMKTISEKKYALPHLAIDAVAAHFLRFCRETKVMPVIWYQTLLAFVQR</sequence>
<accession>A0ABQ7CUK8</accession>
<keyword evidence="3" id="KW-1185">Reference proteome</keyword>
<dbReference type="PANTHER" id="PTHR12821">
    <property type="entry name" value="BYSTIN"/>
    <property type="match status" value="1"/>
</dbReference>
<organism evidence="2 3">
    <name type="scientific">Brassica cretica</name>
    <name type="common">Mustard</name>
    <dbReference type="NCBI Taxonomy" id="69181"/>
    <lineage>
        <taxon>Eukaryota</taxon>
        <taxon>Viridiplantae</taxon>
        <taxon>Streptophyta</taxon>
        <taxon>Embryophyta</taxon>
        <taxon>Tracheophyta</taxon>
        <taxon>Spermatophyta</taxon>
        <taxon>Magnoliopsida</taxon>
        <taxon>eudicotyledons</taxon>
        <taxon>Gunneridae</taxon>
        <taxon>Pentapetalae</taxon>
        <taxon>rosids</taxon>
        <taxon>malvids</taxon>
        <taxon>Brassicales</taxon>
        <taxon>Brassicaceae</taxon>
        <taxon>Brassiceae</taxon>
        <taxon>Brassica</taxon>
    </lineage>
</organism>
<evidence type="ECO:0000313" key="3">
    <source>
        <dbReference type="Proteomes" id="UP000266723"/>
    </source>
</evidence>
<reference evidence="2 3" key="1">
    <citation type="journal article" date="2020" name="BMC Genomics">
        <title>Intraspecific diversification of the crop wild relative Brassica cretica Lam. using demographic model selection.</title>
        <authorList>
            <person name="Kioukis A."/>
            <person name="Michalopoulou V.A."/>
            <person name="Briers L."/>
            <person name="Pirintsos S."/>
            <person name="Studholme D.J."/>
            <person name="Pavlidis P."/>
            <person name="Sarris P.F."/>
        </authorList>
    </citation>
    <scope>NUCLEOTIDE SEQUENCE [LARGE SCALE GENOMIC DNA]</scope>
    <source>
        <strain evidence="3">cv. PFS-1207/04</strain>
    </source>
</reference>
<comment type="caution">
    <text evidence="2">The sequence shown here is derived from an EMBL/GenBank/DDBJ whole genome shotgun (WGS) entry which is preliminary data.</text>
</comment>